<keyword evidence="4" id="KW-1185">Reference proteome</keyword>
<sequence>MFVVTPEAAREILAHNYLHVFAVSILFYDHVITLGREIEFVWRRPKSTSSYCFFLNRYSALSSNVAVMVLGFTSLPYQSCRRYNIARQILLIINQLIICFLLSMRVYALYSRSRRILYLLSCTASILATFAIVGQLWEVYTTSL</sequence>
<dbReference type="InterPro" id="IPR045340">
    <property type="entry name" value="DUF6533"/>
</dbReference>
<proteinExistence type="predicted"/>
<evidence type="ECO:0000313" key="4">
    <source>
        <dbReference type="Proteomes" id="UP000807353"/>
    </source>
</evidence>
<dbReference type="Pfam" id="PF20151">
    <property type="entry name" value="DUF6533"/>
    <property type="match status" value="1"/>
</dbReference>
<dbReference type="EMBL" id="MU150342">
    <property type="protein sequence ID" value="KAF9458375.1"/>
    <property type="molecule type" value="Genomic_DNA"/>
</dbReference>
<accession>A0A9P5XZ81</accession>
<feature type="transmembrane region" description="Helical" evidence="1">
    <location>
        <begin position="53"/>
        <end position="73"/>
    </location>
</feature>
<dbReference type="OrthoDB" id="2686513at2759"/>
<feature type="non-terminal residue" evidence="3">
    <location>
        <position position="144"/>
    </location>
</feature>
<keyword evidence="1" id="KW-0472">Membrane</keyword>
<reference evidence="3" key="1">
    <citation type="submission" date="2020-11" db="EMBL/GenBank/DDBJ databases">
        <authorList>
            <consortium name="DOE Joint Genome Institute"/>
            <person name="Ahrendt S."/>
            <person name="Riley R."/>
            <person name="Andreopoulos W."/>
            <person name="Labutti K."/>
            <person name="Pangilinan J."/>
            <person name="Ruiz-Duenas F.J."/>
            <person name="Barrasa J.M."/>
            <person name="Sanchez-Garcia M."/>
            <person name="Camarero S."/>
            <person name="Miyauchi S."/>
            <person name="Serrano A."/>
            <person name="Linde D."/>
            <person name="Babiker R."/>
            <person name="Drula E."/>
            <person name="Ayuso-Fernandez I."/>
            <person name="Pacheco R."/>
            <person name="Padilla G."/>
            <person name="Ferreira P."/>
            <person name="Barriuso J."/>
            <person name="Kellner H."/>
            <person name="Castanera R."/>
            <person name="Alfaro M."/>
            <person name="Ramirez L."/>
            <person name="Pisabarro A.G."/>
            <person name="Kuo A."/>
            <person name="Tritt A."/>
            <person name="Lipzen A."/>
            <person name="He G."/>
            <person name="Yan M."/>
            <person name="Ng V."/>
            <person name="Cullen D."/>
            <person name="Martin F."/>
            <person name="Rosso M.-N."/>
            <person name="Henrissat B."/>
            <person name="Hibbett D."/>
            <person name="Martinez A.T."/>
            <person name="Grigoriev I.V."/>
        </authorList>
    </citation>
    <scope>NUCLEOTIDE SEQUENCE</scope>
    <source>
        <strain evidence="3">CBS 247.69</strain>
    </source>
</reference>
<evidence type="ECO:0000256" key="1">
    <source>
        <dbReference type="SAM" id="Phobius"/>
    </source>
</evidence>
<feature type="transmembrane region" description="Helical" evidence="1">
    <location>
        <begin position="116"/>
        <end position="137"/>
    </location>
</feature>
<evidence type="ECO:0000259" key="2">
    <source>
        <dbReference type="Pfam" id="PF20151"/>
    </source>
</evidence>
<gene>
    <name evidence="3" type="ORF">BDZ94DRAFT_1270771</name>
</gene>
<name>A0A9P5XZ81_9AGAR</name>
<comment type="caution">
    <text evidence="3">The sequence shown here is derived from an EMBL/GenBank/DDBJ whole genome shotgun (WGS) entry which is preliminary data.</text>
</comment>
<dbReference type="Proteomes" id="UP000807353">
    <property type="component" value="Unassembled WGS sequence"/>
</dbReference>
<protein>
    <recommendedName>
        <fullName evidence="2">DUF6533 domain-containing protein</fullName>
    </recommendedName>
</protein>
<keyword evidence="1" id="KW-0812">Transmembrane</keyword>
<keyword evidence="1" id="KW-1133">Transmembrane helix</keyword>
<evidence type="ECO:0000313" key="3">
    <source>
        <dbReference type="EMBL" id="KAF9458375.1"/>
    </source>
</evidence>
<feature type="domain" description="DUF6533" evidence="2">
    <location>
        <begin position="17"/>
        <end position="61"/>
    </location>
</feature>
<dbReference type="AlphaFoldDB" id="A0A9P5XZ81"/>
<feature type="transmembrane region" description="Helical" evidence="1">
    <location>
        <begin position="85"/>
        <end position="104"/>
    </location>
</feature>
<organism evidence="3 4">
    <name type="scientific">Collybia nuda</name>
    <dbReference type="NCBI Taxonomy" id="64659"/>
    <lineage>
        <taxon>Eukaryota</taxon>
        <taxon>Fungi</taxon>
        <taxon>Dikarya</taxon>
        <taxon>Basidiomycota</taxon>
        <taxon>Agaricomycotina</taxon>
        <taxon>Agaricomycetes</taxon>
        <taxon>Agaricomycetidae</taxon>
        <taxon>Agaricales</taxon>
        <taxon>Tricholomatineae</taxon>
        <taxon>Clitocybaceae</taxon>
        <taxon>Collybia</taxon>
    </lineage>
</organism>